<feature type="region of interest" description="Disordered" evidence="1">
    <location>
        <begin position="1"/>
        <end position="27"/>
    </location>
</feature>
<evidence type="ECO:0000313" key="3">
    <source>
        <dbReference type="Proteomes" id="UP000827092"/>
    </source>
</evidence>
<dbReference type="AlphaFoldDB" id="A0AAV6UK37"/>
<comment type="caution">
    <text evidence="2">The sequence shown here is derived from an EMBL/GenBank/DDBJ whole genome shotgun (WGS) entry which is preliminary data.</text>
</comment>
<dbReference type="Proteomes" id="UP000827092">
    <property type="component" value="Unassembled WGS sequence"/>
</dbReference>
<gene>
    <name evidence="2" type="ORF">JTE90_002334</name>
</gene>
<organism evidence="2 3">
    <name type="scientific">Oedothorax gibbosus</name>
    <dbReference type="NCBI Taxonomy" id="931172"/>
    <lineage>
        <taxon>Eukaryota</taxon>
        <taxon>Metazoa</taxon>
        <taxon>Ecdysozoa</taxon>
        <taxon>Arthropoda</taxon>
        <taxon>Chelicerata</taxon>
        <taxon>Arachnida</taxon>
        <taxon>Araneae</taxon>
        <taxon>Araneomorphae</taxon>
        <taxon>Entelegynae</taxon>
        <taxon>Araneoidea</taxon>
        <taxon>Linyphiidae</taxon>
        <taxon>Erigoninae</taxon>
        <taxon>Oedothorax</taxon>
    </lineage>
</organism>
<proteinExistence type="predicted"/>
<dbReference type="EMBL" id="JAFNEN010000372">
    <property type="protein sequence ID" value="KAG8184487.1"/>
    <property type="molecule type" value="Genomic_DNA"/>
</dbReference>
<feature type="compositionally biased region" description="Polar residues" evidence="1">
    <location>
        <begin position="1"/>
        <end position="10"/>
    </location>
</feature>
<protein>
    <submittedName>
        <fullName evidence="2">Uncharacterized protein</fullName>
    </submittedName>
</protein>
<name>A0AAV6UK37_9ARAC</name>
<evidence type="ECO:0000313" key="2">
    <source>
        <dbReference type="EMBL" id="KAG8184487.1"/>
    </source>
</evidence>
<sequence>MQGSCTSFRNPEQVHESGKNGGGEVRSLIGVQQEWHSEPADPIPQQGLGNGSGFLVWNDISFGPLRKIVHDD</sequence>
<keyword evidence="3" id="KW-1185">Reference proteome</keyword>
<reference evidence="2 3" key="1">
    <citation type="journal article" date="2022" name="Nat. Ecol. Evol.">
        <title>A masculinizing supergene underlies an exaggerated male reproductive morph in a spider.</title>
        <authorList>
            <person name="Hendrickx F."/>
            <person name="De Corte Z."/>
            <person name="Sonet G."/>
            <person name="Van Belleghem S.M."/>
            <person name="Kostlbacher S."/>
            <person name="Vangestel C."/>
        </authorList>
    </citation>
    <scope>NUCLEOTIDE SEQUENCE [LARGE SCALE GENOMIC DNA]</scope>
    <source>
        <strain evidence="2">W744_W776</strain>
    </source>
</reference>
<evidence type="ECO:0000256" key="1">
    <source>
        <dbReference type="SAM" id="MobiDB-lite"/>
    </source>
</evidence>
<accession>A0AAV6UK37</accession>